<dbReference type="RefSeq" id="WP_140988748.1">
    <property type="nucleotide sequence ID" value="NZ_VHIQ01000001.1"/>
</dbReference>
<keyword evidence="1" id="KW-0812">Transmembrane</keyword>
<dbReference type="OrthoDB" id="9813214at2"/>
<keyword evidence="3" id="KW-1185">Reference proteome</keyword>
<keyword evidence="2" id="KW-0808">Transferase</keyword>
<organism evidence="2 3">
    <name type="scientific">Paucihalobacter ruber</name>
    <dbReference type="NCBI Taxonomy" id="2567861"/>
    <lineage>
        <taxon>Bacteria</taxon>
        <taxon>Pseudomonadati</taxon>
        <taxon>Bacteroidota</taxon>
        <taxon>Flavobacteriia</taxon>
        <taxon>Flavobacteriales</taxon>
        <taxon>Flavobacteriaceae</taxon>
        <taxon>Paucihalobacter</taxon>
    </lineage>
</organism>
<dbReference type="Gene3D" id="3.40.50.2000">
    <property type="entry name" value="Glycogen Phosphorylase B"/>
    <property type="match status" value="1"/>
</dbReference>
<keyword evidence="1" id="KW-0472">Membrane</keyword>
<dbReference type="GO" id="GO:0016740">
    <property type="term" value="F:transferase activity"/>
    <property type="evidence" value="ECO:0007669"/>
    <property type="project" value="UniProtKB-KW"/>
</dbReference>
<keyword evidence="1" id="KW-1133">Transmembrane helix</keyword>
<accession>A0A506PQ79</accession>
<dbReference type="Proteomes" id="UP000317332">
    <property type="component" value="Unassembled WGS sequence"/>
</dbReference>
<protein>
    <submittedName>
        <fullName evidence="2">Glycosyltransferase family 4 protein</fullName>
    </submittedName>
</protein>
<dbReference type="SUPFAM" id="SSF53756">
    <property type="entry name" value="UDP-Glycosyltransferase/glycogen phosphorylase"/>
    <property type="match status" value="1"/>
</dbReference>
<evidence type="ECO:0000313" key="3">
    <source>
        <dbReference type="Proteomes" id="UP000317332"/>
    </source>
</evidence>
<evidence type="ECO:0000313" key="2">
    <source>
        <dbReference type="EMBL" id="TPV35739.1"/>
    </source>
</evidence>
<gene>
    <name evidence="2" type="ORF">FJ651_02155</name>
</gene>
<feature type="transmembrane region" description="Helical" evidence="1">
    <location>
        <begin position="66"/>
        <end position="86"/>
    </location>
</feature>
<sequence length="369" mass="43842">MKNVAIIHYMPLEFYPPVTNLLNCLVNHPVRIKVWSTKNPKKRSNYKHSKIDAIARSPFPGLKELVLVRLLKYLWFNFQCFFGLLIYRPDVVLYYESYSAFPVYLYYLIFGKQKRYFIHYHEYESPDNYSKGMILVKYYHQLEKRYLYPVAEWISQTNTDRLQLFQKDHPSLKDHQLHIMPNYPPESWWYKNREKEPAVNGIIKTVYVGALSIKDTYIKEYCEWVELQNGRVTFDIYSYNLHTDTLVYLKGLNSPNIKFFEEGIDYNNLPSVLRDYNIGLILYKGNTPNYVYNAPNKLFEYLACGLKVIYPEVMLGIKPYNSDVVQSVSFLRLPTIDFLMSLNQFEIPQNNNYTAEGAYKKLINRIILD</sequence>
<evidence type="ECO:0000256" key="1">
    <source>
        <dbReference type="SAM" id="Phobius"/>
    </source>
</evidence>
<proteinExistence type="predicted"/>
<name>A0A506PQ79_9FLAO</name>
<feature type="transmembrane region" description="Helical" evidence="1">
    <location>
        <begin position="92"/>
        <end position="110"/>
    </location>
</feature>
<comment type="caution">
    <text evidence="2">The sequence shown here is derived from an EMBL/GenBank/DDBJ whole genome shotgun (WGS) entry which is preliminary data.</text>
</comment>
<dbReference type="AlphaFoldDB" id="A0A506PQ79"/>
<dbReference type="EMBL" id="VHIQ01000001">
    <property type="protein sequence ID" value="TPV35739.1"/>
    <property type="molecule type" value="Genomic_DNA"/>
</dbReference>
<reference evidence="2 3" key="1">
    <citation type="submission" date="2019-06" db="EMBL/GenBank/DDBJ databases">
        <title>Flavobacteriaceae Paucihalobacterium erythroidium CWB-1, complete genome.</title>
        <authorList>
            <person name="Wu S."/>
        </authorList>
    </citation>
    <scope>NUCLEOTIDE SEQUENCE [LARGE SCALE GENOMIC DNA]</scope>
    <source>
        <strain evidence="2 3">CWB-1</strain>
    </source>
</reference>